<gene>
    <name evidence="6" type="ORF">IB75_10725</name>
</gene>
<dbReference type="Pfam" id="PF01258">
    <property type="entry name" value="zf-dskA_traR"/>
    <property type="match status" value="1"/>
</dbReference>
<dbReference type="PROSITE" id="PS51128">
    <property type="entry name" value="ZF_DKSA_2"/>
    <property type="match status" value="1"/>
</dbReference>
<organism evidence="6 7">
    <name type="scientific">Nitrosococcus oceani C-27</name>
    <dbReference type="NCBI Taxonomy" id="314279"/>
    <lineage>
        <taxon>Bacteria</taxon>
        <taxon>Pseudomonadati</taxon>
        <taxon>Pseudomonadota</taxon>
        <taxon>Gammaproteobacteria</taxon>
        <taxon>Chromatiales</taxon>
        <taxon>Chromatiaceae</taxon>
        <taxon>Nitrosococcus</taxon>
    </lineage>
</organism>
<keyword evidence="3" id="KW-0862">Zinc</keyword>
<keyword evidence="2" id="KW-0863">Zinc-finger</keyword>
<dbReference type="PANTHER" id="PTHR33823:SF4">
    <property type="entry name" value="GENERAL STRESS PROTEIN 16O"/>
    <property type="match status" value="1"/>
</dbReference>
<dbReference type="OrthoDB" id="962301at2"/>
<evidence type="ECO:0000313" key="6">
    <source>
        <dbReference type="EMBL" id="KFI19075.1"/>
    </source>
</evidence>
<dbReference type="SUPFAM" id="SSF57716">
    <property type="entry name" value="Glucocorticoid receptor-like (DNA-binding domain)"/>
    <property type="match status" value="1"/>
</dbReference>
<dbReference type="Proteomes" id="UP000028839">
    <property type="component" value="Unassembled WGS sequence"/>
</dbReference>
<accession>A0A0E2Z680</accession>
<dbReference type="HOGENOM" id="CLU_043144_3_0_6"/>
<evidence type="ECO:0000259" key="5">
    <source>
        <dbReference type="Pfam" id="PF01258"/>
    </source>
</evidence>
<evidence type="ECO:0000256" key="4">
    <source>
        <dbReference type="PROSITE-ProRule" id="PRU00510"/>
    </source>
</evidence>
<evidence type="ECO:0000313" key="7">
    <source>
        <dbReference type="Proteomes" id="UP000028839"/>
    </source>
</evidence>
<evidence type="ECO:0000256" key="3">
    <source>
        <dbReference type="ARBA" id="ARBA00022833"/>
    </source>
</evidence>
<dbReference type="InterPro" id="IPR000962">
    <property type="entry name" value="Znf_DskA_TraR"/>
</dbReference>
<evidence type="ECO:0000256" key="1">
    <source>
        <dbReference type="ARBA" id="ARBA00022723"/>
    </source>
</evidence>
<dbReference type="PANTHER" id="PTHR33823">
    <property type="entry name" value="RNA POLYMERASE-BINDING TRANSCRIPTION FACTOR DKSA-RELATED"/>
    <property type="match status" value="1"/>
</dbReference>
<dbReference type="SUPFAM" id="SSF109635">
    <property type="entry name" value="DnaK suppressor protein DksA, alpha-hairpin domain"/>
    <property type="match status" value="1"/>
</dbReference>
<feature type="domain" description="Zinc finger DksA/TraR C4-type" evidence="5">
    <location>
        <begin position="90"/>
        <end position="125"/>
    </location>
</feature>
<dbReference type="InterPro" id="IPR037187">
    <property type="entry name" value="DnaK_N"/>
</dbReference>
<protein>
    <submittedName>
        <fullName evidence="6">Conjugal transfer protein TraR</fullName>
    </submittedName>
</protein>
<keyword evidence="1" id="KW-0479">Metal-binding</keyword>
<dbReference type="GO" id="GO:0008270">
    <property type="term" value="F:zinc ion binding"/>
    <property type="evidence" value="ECO:0007669"/>
    <property type="project" value="UniProtKB-KW"/>
</dbReference>
<reference evidence="6 7" key="1">
    <citation type="submission" date="2014-07" db="EMBL/GenBank/DDBJ databases">
        <title>Comparative analysis of Nitrosococcus oceani genome inventories of strains from Pacific and Atlantic gyres.</title>
        <authorList>
            <person name="Lim C.K."/>
            <person name="Wang L."/>
            <person name="Sayavedra-Soto L.A."/>
            <person name="Klotz M.G."/>
        </authorList>
    </citation>
    <scope>NUCLEOTIDE SEQUENCE [LARGE SCALE GENOMIC DNA]</scope>
    <source>
        <strain evidence="6 7">C-27</strain>
    </source>
</reference>
<feature type="zinc finger region" description="dksA C4-type" evidence="4">
    <location>
        <begin position="95"/>
        <end position="119"/>
    </location>
</feature>
<evidence type="ECO:0000256" key="2">
    <source>
        <dbReference type="ARBA" id="ARBA00022771"/>
    </source>
</evidence>
<dbReference type="AlphaFoldDB" id="A0A0E2Z680"/>
<sequence length="135" mass="15022">MNAPENSLTKEQITHFAQRIDARKSLLLDEIRQVLARSTNEHYVDLVGGVGDSGDKAAASLLRDITEAEIIRDIGEVRDIAAAEQRIAAGQYGLCIDCGEAIRYKRLDAYPTAKRCFTCQIRREKLQAPSPYTGR</sequence>
<dbReference type="Gene3D" id="1.20.120.910">
    <property type="entry name" value="DksA, coiled-coil domain"/>
    <property type="match status" value="1"/>
</dbReference>
<proteinExistence type="predicted"/>
<comment type="caution">
    <text evidence="6">The sequence shown here is derived from an EMBL/GenBank/DDBJ whole genome shotgun (WGS) entry which is preliminary data.</text>
</comment>
<dbReference type="EMBL" id="JPGN01000063">
    <property type="protein sequence ID" value="KFI19075.1"/>
    <property type="molecule type" value="Genomic_DNA"/>
</dbReference>
<name>A0A0E2Z680_9GAMM</name>